<feature type="domain" description="Response regulatory" evidence="2">
    <location>
        <begin position="8"/>
        <end position="126"/>
    </location>
</feature>
<feature type="domain" description="HTH LytTR-type" evidence="3">
    <location>
        <begin position="152"/>
        <end position="256"/>
    </location>
</feature>
<evidence type="ECO:0000259" key="3">
    <source>
        <dbReference type="PROSITE" id="PS50930"/>
    </source>
</evidence>
<dbReference type="Gene3D" id="3.40.50.2300">
    <property type="match status" value="1"/>
</dbReference>
<dbReference type="SMART" id="SM00850">
    <property type="entry name" value="LytTR"/>
    <property type="match status" value="1"/>
</dbReference>
<evidence type="ECO:0000256" key="1">
    <source>
        <dbReference type="PROSITE-ProRule" id="PRU00169"/>
    </source>
</evidence>
<comment type="caution">
    <text evidence="4">The sequence shown here is derived from an EMBL/GenBank/DDBJ whole genome shotgun (WGS) entry which is preliminary data.</text>
</comment>
<dbReference type="GO" id="GO:0003677">
    <property type="term" value="F:DNA binding"/>
    <property type="evidence" value="ECO:0007669"/>
    <property type="project" value="UniProtKB-KW"/>
</dbReference>
<dbReference type="AlphaFoldDB" id="A0A259U0B9"/>
<organism evidence="4 5">
    <name type="scientific">Rubricoccus marinus</name>
    <dbReference type="NCBI Taxonomy" id="716817"/>
    <lineage>
        <taxon>Bacteria</taxon>
        <taxon>Pseudomonadati</taxon>
        <taxon>Rhodothermota</taxon>
        <taxon>Rhodothermia</taxon>
        <taxon>Rhodothermales</taxon>
        <taxon>Rubricoccaceae</taxon>
        <taxon>Rubricoccus</taxon>
    </lineage>
</organism>
<reference evidence="4 5" key="1">
    <citation type="submission" date="2016-11" db="EMBL/GenBank/DDBJ databases">
        <title>Study of marine rhodopsin-containing bacteria.</title>
        <authorList>
            <person name="Yoshizawa S."/>
            <person name="Kumagai Y."/>
            <person name="Kogure K."/>
        </authorList>
    </citation>
    <scope>NUCLEOTIDE SEQUENCE [LARGE SCALE GENOMIC DNA]</scope>
    <source>
        <strain evidence="4 5">SG-29</strain>
    </source>
</reference>
<dbReference type="OrthoDB" id="2168082at2"/>
<dbReference type="InParanoid" id="A0A259U0B9"/>
<gene>
    <name evidence="4" type="ORF">BSZ36_09960</name>
</gene>
<dbReference type="PANTHER" id="PTHR37299">
    <property type="entry name" value="TRANSCRIPTIONAL REGULATOR-RELATED"/>
    <property type="match status" value="1"/>
</dbReference>
<dbReference type="Proteomes" id="UP000216446">
    <property type="component" value="Unassembled WGS sequence"/>
</dbReference>
<dbReference type="Pfam" id="PF04397">
    <property type="entry name" value="LytTR"/>
    <property type="match status" value="1"/>
</dbReference>
<name>A0A259U0B9_9BACT</name>
<protein>
    <submittedName>
        <fullName evidence="4">DNA-binding response regulator</fullName>
    </submittedName>
</protein>
<dbReference type="PANTHER" id="PTHR37299:SF1">
    <property type="entry name" value="STAGE 0 SPORULATION PROTEIN A HOMOLOG"/>
    <property type="match status" value="1"/>
</dbReference>
<dbReference type="PROSITE" id="PS50930">
    <property type="entry name" value="HTH_LYTTR"/>
    <property type="match status" value="1"/>
</dbReference>
<dbReference type="Pfam" id="PF00072">
    <property type="entry name" value="Response_reg"/>
    <property type="match status" value="1"/>
</dbReference>
<sequence>MAMSSPLRVLVVDDEPLARRRVEDLIARASGVEVVGTAATGPQAIAALEKHQAEGEPIDIVFLDVRMPGMSGLDVIHEFGVDAMPETVFVTAYDQHAIAAFDAAAADYLLKPYDDERFAQALKRACRAVRFRQVEGRQRPTSAEAPTYLERFPVDVRGQTAFVPVLDVAYISASGPYAELHARDDVYVIRETMQEIEDALDPALFARIHRSTIVQLGHVEAMMTAAGGSYSVRLRDGPVLSVSRSRRHDVLERLSATPTRASKSGA</sequence>
<keyword evidence="5" id="KW-1185">Reference proteome</keyword>
<dbReference type="GO" id="GO:0000156">
    <property type="term" value="F:phosphorelay response regulator activity"/>
    <property type="evidence" value="ECO:0007669"/>
    <property type="project" value="InterPro"/>
</dbReference>
<dbReference type="InterPro" id="IPR011006">
    <property type="entry name" value="CheY-like_superfamily"/>
</dbReference>
<evidence type="ECO:0000313" key="5">
    <source>
        <dbReference type="Proteomes" id="UP000216446"/>
    </source>
</evidence>
<dbReference type="InterPro" id="IPR007492">
    <property type="entry name" value="LytTR_DNA-bd_dom"/>
</dbReference>
<proteinExistence type="predicted"/>
<dbReference type="PROSITE" id="PS50110">
    <property type="entry name" value="RESPONSE_REGULATORY"/>
    <property type="match status" value="1"/>
</dbReference>
<keyword evidence="4" id="KW-0238">DNA-binding</keyword>
<dbReference type="FunCoup" id="A0A259U0B9">
    <property type="interactions" value="59"/>
</dbReference>
<evidence type="ECO:0000259" key="2">
    <source>
        <dbReference type="PROSITE" id="PS50110"/>
    </source>
</evidence>
<dbReference type="SUPFAM" id="SSF52172">
    <property type="entry name" value="CheY-like"/>
    <property type="match status" value="1"/>
</dbReference>
<evidence type="ECO:0000313" key="4">
    <source>
        <dbReference type="EMBL" id="OZC03274.1"/>
    </source>
</evidence>
<accession>A0A259U0B9</accession>
<dbReference type="InterPro" id="IPR001789">
    <property type="entry name" value="Sig_transdc_resp-reg_receiver"/>
</dbReference>
<feature type="modified residue" description="4-aspartylphosphate" evidence="1">
    <location>
        <position position="64"/>
    </location>
</feature>
<keyword evidence="1" id="KW-0597">Phosphoprotein</keyword>
<dbReference type="InterPro" id="IPR046947">
    <property type="entry name" value="LytR-like"/>
</dbReference>
<dbReference type="EMBL" id="MQWB01000001">
    <property type="protein sequence ID" value="OZC03274.1"/>
    <property type="molecule type" value="Genomic_DNA"/>
</dbReference>
<dbReference type="Gene3D" id="2.40.50.1020">
    <property type="entry name" value="LytTr DNA-binding domain"/>
    <property type="match status" value="1"/>
</dbReference>
<dbReference type="SMART" id="SM00448">
    <property type="entry name" value="REC"/>
    <property type="match status" value="1"/>
</dbReference>